<gene>
    <name evidence="1" type="ORF">EV192_102222</name>
</gene>
<name>A0A4R2K6V9_9PSEU</name>
<dbReference type="EMBL" id="SLWS01000002">
    <property type="protein sequence ID" value="TCO62085.1"/>
    <property type="molecule type" value="Genomic_DNA"/>
</dbReference>
<dbReference type="AlphaFoldDB" id="A0A4R2K6V9"/>
<keyword evidence="2" id="KW-1185">Reference proteome</keyword>
<comment type="caution">
    <text evidence="1">The sequence shown here is derived from an EMBL/GenBank/DDBJ whole genome shotgun (WGS) entry which is preliminary data.</text>
</comment>
<protein>
    <submittedName>
        <fullName evidence="1">Uncharacterized protein</fullName>
    </submittedName>
</protein>
<evidence type="ECO:0000313" key="2">
    <source>
        <dbReference type="Proteomes" id="UP000295680"/>
    </source>
</evidence>
<reference evidence="1 2" key="1">
    <citation type="submission" date="2019-03" db="EMBL/GenBank/DDBJ databases">
        <title>Genomic Encyclopedia of Type Strains, Phase IV (KMG-IV): sequencing the most valuable type-strain genomes for metagenomic binning, comparative biology and taxonomic classification.</title>
        <authorList>
            <person name="Goeker M."/>
        </authorList>
    </citation>
    <scope>NUCLEOTIDE SEQUENCE [LARGE SCALE GENOMIC DNA]</scope>
    <source>
        <strain evidence="1 2">DSM 45934</strain>
    </source>
</reference>
<organism evidence="1 2">
    <name type="scientific">Actinocrispum wychmicini</name>
    <dbReference type="NCBI Taxonomy" id="1213861"/>
    <lineage>
        <taxon>Bacteria</taxon>
        <taxon>Bacillati</taxon>
        <taxon>Actinomycetota</taxon>
        <taxon>Actinomycetes</taxon>
        <taxon>Pseudonocardiales</taxon>
        <taxon>Pseudonocardiaceae</taxon>
        <taxon>Actinocrispum</taxon>
    </lineage>
</organism>
<dbReference type="Proteomes" id="UP000295680">
    <property type="component" value="Unassembled WGS sequence"/>
</dbReference>
<accession>A0A4R2K6V9</accession>
<sequence length="202" mass="22726">MDTIDHVKTFLEAWDNPAATRYELPAIDVNEVLAERYQLGKPLVFTRTMLWDLEVRKARRPDLFIPFVVASGSAESWGEGDIFVRKSMQRLWTQPDTYGLVLEQTQLDHANQIVTFIGATELAGSDGEPLRADSRQPVFHVQHSVGGTENQPLNLWRIVHLTDAPDSGIIAVFDRIAAAPWLPEFIEIYVRDVLGISVTRSG</sequence>
<evidence type="ECO:0000313" key="1">
    <source>
        <dbReference type="EMBL" id="TCO62085.1"/>
    </source>
</evidence>
<proteinExistence type="predicted"/>